<evidence type="ECO:0000313" key="2">
    <source>
        <dbReference type="EMBL" id="TKK84578.1"/>
    </source>
</evidence>
<keyword evidence="3" id="KW-1185">Reference proteome</keyword>
<evidence type="ECO:0000313" key="3">
    <source>
        <dbReference type="Proteomes" id="UP000308705"/>
    </source>
</evidence>
<protein>
    <submittedName>
        <fullName evidence="2">Uncharacterized protein</fullName>
    </submittedName>
</protein>
<feature type="region of interest" description="Disordered" evidence="1">
    <location>
        <begin position="1"/>
        <end position="20"/>
    </location>
</feature>
<dbReference type="AlphaFoldDB" id="A0A4U3M6M3"/>
<gene>
    <name evidence="2" type="ORF">FDA94_28530</name>
</gene>
<comment type="caution">
    <text evidence="2">The sequence shown here is derived from an EMBL/GenBank/DDBJ whole genome shotgun (WGS) entry which is preliminary data.</text>
</comment>
<organism evidence="2 3">
    <name type="scientific">Herbidospora galbida</name>
    <dbReference type="NCBI Taxonomy" id="2575442"/>
    <lineage>
        <taxon>Bacteria</taxon>
        <taxon>Bacillati</taxon>
        <taxon>Actinomycetota</taxon>
        <taxon>Actinomycetes</taxon>
        <taxon>Streptosporangiales</taxon>
        <taxon>Streptosporangiaceae</taxon>
        <taxon>Herbidospora</taxon>
    </lineage>
</organism>
<proteinExistence type="predicted"/>
<accession>A0A4U3M6M3</accession>
<dbReference type="RefSeq" id="WP_137250162.1">
    <property type="nucleotide sequence ID" value="NZ_SZQA01000033.1"/>
</dbReference>
<dbReference type="Proteomes" id="UP000308705">
    <property type="component" value="Unassembled WGS sequence"/>
</dbReference>
<sequence>MNNTIDASEASLGWTVQSPEPKPIDVDYLVGNTVTSAELPDAEVQRANGIDADSWARLGLVVID</sequence>
<dbReference type="EMBL" id="SZQA01000033">
    <property type="protein sequence ID" value="TKK84578.1"/>
    <property type="molecule type" value="Genomic_DNA"/>
</dbReference>
<evidence type="ECO:0000256" key="1">
    <source>
        <dbReference type="SAM" id="MobiDB-lite"/>
    </source>
</evidence>
<reference evidence="2 3" key="1">
    <citation type="submission" date="2019-04" db="EMBL/GenBank/DDBJ databases">
        <title>Herbidospora sp. NEAU-GS14.nov., a novel actinomycete isolated from soil.</title>
        <authorList>
            <person name="Han L."/>
        </authorList>
    </citation>
    <scope>NUCLEOTIDE SEQUENCE [LARGE SCALE GENOMIC DNA]</scope>
    <source>
        <strain evidence="2 3">NEAU-GS14</strain>
    </source>
</reference>
<name>A0A4U3M6M3_9ACTN</name>